<comment type="caution">
    <text evidence="1">The sequence shown here is derived from an EMBL/GenBank/DDBJ whole genome shotgun (WGS) entry which is preliminary data.</text>
</comment>
<dbReference type="RefSeq" id="WP_413259640.1">
    <property type="nucleotide sequence ID" value="NZ_JBHFNS010000084.1"/>
</dbReference>
<dbReference type="Proteomes" id="UP001576776">
    <property type="component" value="Unassembled WGS sequence"/>
</dbReference>
<proteinExistence type="predicted"/>
<organism evidence="1 2">
    <name type="scientific">Floridaenema fluviatile BLCC-F154</name>
    <dbReference type="NCBI Taxonomy" id="3153640"/>
    <lineage>
        <taxon>Bacteria</taxon>
        <taxon>Bacillati</taxon>
        <taxon>Cyanobacteriota</taxon>
        <taxon>Cyanophyceae</taxon>
        <taxon>Oscillatoriophycideae</taxon>
        <taxon>Aerosakkonematales</taxon>
        <taxon>Aerosakkonemataceae</taxon>
        <taxon>Floridanema</taxon>
        <taxon>Floridanema fluviatile</taxon>
    </lineage>
</organism>
<dbReference type="SUPFAM" id="SSF49899">
    <property type="entry name" value="Concanavalin A-like lectins/glucanases"/>
    <property type="match status" value="1"/>
</dbReference>
<accession>A0ABV4YIZ7</accession>
<evidence type="ECO:0000313" key="1">
    <source>
        <dbReference type="EMBL" id="MFB2938159.1"/>
    </source>
</evidence>
<dbReference type="Pfam" id="PF13385">
    <property type="entry name" value="Laminin_G_3"/>
    <property type="match status" value="1"/>
</dbReference>
<dbReference type="EMBL" id="JBHFNS010000084">
    <property type="protein sequence ID" value="MFB2938159.1"/>
    <property type="molecule type" value="Genomic_DNA"/>
</dbReference>
<keyword evidence="2" id="KW-1185">Reference proteome</keyword>
<dbReference type="Gene3D" id="2.60.120.200">
    <property type="match status" value="1"/>
</dbReference>
<reference evidence="1 2" key="1">
    <citation type="submission" date="2024-09" db="EMBL/GenBank/DDBJ databases">
        <title>Floridaenema gen nov. (Aerosakkonemataceae, Aerosakkonematales ord. nov., Cyanobacteria) from benthic tropical and subtropical fresh waters, with the description of four new species.</title>
        <authorList>
            <person name="Moretto J.A."/>
            <person name="Berthold D.E."/>
            <person name="Lefler F.W."/>
            <person name="Huang I.-S."/>
            <person name="Laughinghouse H. IV."/>
        </authorList>
    </citation>
    <scope>NUCLEOTIDE SEQUENCE [LARGE SCALE GENOMIC DNA]</scope>
    <source>
        <strain evidence="1 2">BLCC-F154</strain>
    </source>
</reference>
<sequence>MPSNTDALVLNLPIIVLPTGGYLSTPPLDLHATDFTIATKVNLNSTANRNIILGNWSNNQNAWQLLFAINGGGAPAITLRKDLPTNGSQPNQDLLGLVGTLKVTAGQFNHVAVTFSWGKNYMTPTATLYVNGKVAGTVSPTISPDEPGVQNPYTLKRSSNAYLIGRKEDSNGASDGVFAGQFSDFRIYTAALTDAEIGTLL</sequence>
<gene>
    <name evidence="1" type="ORF">ACE1B6_23175</name>
</gene>
<name>A0ABV4YIZ7_9CYAN</name>
<protein>
    <submittedName>
        <fullName evidence="1">LamG domain-containing protein</fullName>
    </submittedName>
</protein>
<dbReference type="InterPro" id="IPR013320">
    <property type="entry name" value="ConA-like_dom_sf"/>
</dbReference>
<evidence type="ECO:0000313" key="2">
    <source>
        <dbReference type="Proteomes" id="UP001576776"/>
    </source>
</evidence>